<dbReference type="PROSITE" id="PS51257">
    <property type="entry name" value="PROKAR_LIPOPROTEIN"/>
    <property type="match status" value="1"/>
</dbReference>
<evidence type="ECO:0000313" key="1">
    <source>
        <dbReference type="EMBL" id="SFS41419.1"/>
    </source>
</evidence>
<dbReference type="EMBL" id="FPAG01000001">
    <property type="protein sequence ID" value="SFS41419.1"/>
    <property type="molecule type" value="Genomic_DNA"/>
</dbReference>
<protein>
    <recommendedName>
        <fullName evidence="3">DUF3124 domain-containing protein</fullName>
    </recommendedName>
</protein>
<dbReference type="RefSeq" id="WP_074976715.1">
    <property type="nucleotide sequence ID" value="NZ_FPAG01000001.1"/>
</dbReference>
<dbReference type="OrthoDB" id="283474at2"/>
<accession>A0A1I6PMK2</accession>
<dbReference type="Proteomes" id="UP000183209">
    <property type="component" value="Unassembled WGS sequence"/>
</dbReference>
<gene>
    <name evidence="1" type="ORF">SAMN04487906_0382</name>
</gene>
<dbReference type="Pfam" id="PF11322">
    <property type="entry name" value="DUF3124"/>
    <property type="match status" value="1"/>
</dbReference>
<dbReference type="InterPro" id="IPR021471">
    <property type="entry name" value="DUF3124"/>
</dbReference>
<evidence type="ECO:0000313" key="2">
    <source>
        <dbReference type="Proteomes" id="UP000183209"/>
    </source>
</evidence>
<evidence type="ECO:0008006" key="3">
    <source>
        <dbReference type="Google" id="ProtNLM"/>
    </source>
</evidence>
<dbReference type="AlphaFoldDB" id="A0A1I6PMK2"/>
<organism evidence="1 2">
    <name type="scientific">Zhouia amylolytica</name>
    <dbReference type="NCBI Taxonomy" id="376730"/>
    <lineage>
        <taxon>Bacteria</taxon>
        <taxon>Pseudomonadati</taxon>
        <taxon>Bacteroidota</taxon>
        <taxon>Flavobacteriia</taxon>
        <taxon>Flavobacteriales</taxon>
        <taxon>Flavobacteriaceae</taxon>
        <taxon>Zhouia</taxon>
    </lineage>
</organism>
<sequence>MRSSFIILWVFLVLCACTETKQISSVNSESWKQRSVSLEGKDSLLYGKTYLPVYSEIYSFSESQTTFLTVTVSLRNIDMDSPVYITSADYYDTHGDLIRNYFKEPIALNPIETVEIIVDEEDDLGGVGGNFIFEWAIDDDAVNEPLFEAVMISMKGQQGLSFTTQGRKLKK</sequence>
<name>A0A1I6PMK2_9FLAO</name>
<proteinExistence type="predicted"/>
<reference evidence="1 2" key="1">
    <citation type="submission" date="2016-10" db="EMBL/GenBank/DDBJ databases">
        <authorList>
            <person name="de Groot N.N."/>
        </authorList>
    </citation>
    <scope>NUCLEOTIDE SEQUENCE [LARGE SCALE GENOMIC DNA]</scope>
    <source>
        <strain evidence="1 2">CGMCC 1.6114</strain>
    </source>
</reference>